<protein>
    <submittedName>
        <fullName evidence="1">Uncharacterized protein</fullName>
    </submittedName>
</protein>
<dbReference type="Proteomes" id="UP000662904">
    <property type="component" value="Chromosome"/>
</dbReference>
<reference evidence="1" key="1">
    <citation type="submission" date="2020-07" db="EMBL/GenBank/DDBJ databases">
        <title>Koleobacter methoxysyntrophicus gen. nov., sp. nov., a novel anaerobic bacterium isolated from deep subsurface oil field and proposal of Koleobacterales ord. nov. in the phylum Firmicutes.</title>
        <authorList>
            <person name="Sakamoto S."/>
            <person name="Tamaki H."/>
        </authorList>
    </citation>
    <scope>NUCLEOTIDE SEQUENCE</scope>
    <source>
        <strain evidence="1">NRmbB1</strain>
    </source>
</reference>
<sequence>MQIFNEKYNMILTHDLDSYLACCLLQQYFGWKVQKFYTFNFMYENYLDYDKEKEDLGVDLTLRQGKCIHNHVERFTPNGEYNKESISPNKHVTMQNYHEKSSFSTTLFLWAKLSLPLPDDDLGKAILLAIDSCHWGYYDRYRLENYLEEYGLIELIDLLKKHTKEDFDILQKKLGLKRDIKLIDRVKYYEFKELNIKQILDHLGLQKLELPLVLKKIQYFEEKETLGDSWFLGNYLKKQDVYSYSIVNYNRVKWSRPTGNG</sequence>
<name>A0A8A0RQE5_9FIRM</name>
<dbReference type="KEGG" id="kme:H0A61_02159"/>
<keyword evidence="2" id="KW-1185">Reference proteome</keyword>
<dbReference type="RefSeq" id="WP_206707115.1">
    <property type="nucleotide sequence ID" value="NZ_CP059066.1"/>
</dbReference>
<accession>A0A8A0RQE5</accession>
<dbReference type="EMBL" id="CP059066">
    <property type="protein sequence ID" value="QSQ09778.1"/>
    <property type="molecule type" value="Genomic_DNA"/>
</dbReference>
<dbReference type="AlphaFoldDB" id="A0A8A0RQE5"/>
<evidence type="ECO:0000313" key="2">
    <source>
        <dbReference type="Proteomes" id="UP000662904"/>
    </source>
</evidence>
<organism evidence="1 2">
    <name type="scientific">Koleobacter methoxysyntrophicus</name>
    <dbReference type="NCBI Taxonomy" id="2751313"/>
    <lineage>
        <taxon>Bacteria</taxon>
        <taxon>Bacillati</taxon>
        <taxon>Bacillota</taxon>
        <taxon>Clostridia</taxon>
        <taxon>Koleobacterales</taxon>
        <taxon>Koleobacteraceae</taxon>
        <taxon>Koleobacter</taxon>
    </lineage>
</organism>
<evidence type="ECO:0000313" key="1">
    <source>
        <dbReference type="EMBL" id="QSQ09778.1"/>
    </source>
</evidence>
<gene>
    <name evidence="1" type="ORF">H0A61_02159</name>
</gene>
<proteinExistence type="predicted"/>